<accession>A0A5C7A8U3</accession>
<feature type="transmembrane region" description="Helical" evidence="1">
    <location>
        <begin position="159"/>
        <end position="177"/>
    </location>
</feature>
<feature type="transmembrane region" description="Helical" evidence="1">
    <location>
        <begin position="276"/>
        <end position="292"/>
    </location>
</feature>
<dbReference type="SUPFAM" id="SSF103481">
    <property type="entry name" value="Multidrug resistance efflux transporter EmrE"/>
    <property type="match status" value="2"/>
</dbReference>
<dbReference type="AlphaFoldDB" id="A0A5C7A8U3"/>
<keyword evidence="1" id="KW-0812">Transmembrane</keyword>
<feature type="domain" description="EamA" evidence="2">
    <location>
        <begin position="157"/>
        <end position="290"/>
    </location>
</feature>
<feature type="transmembrane region" description="Helical" evidence="1">
    <location>
        <begin position="222"/>
        <end position="240"/>
    </location>
</feature>
<reference evidence="3 4" key="1">
    <citation type="submission" date="2019-08" db="EMBL/GenBank/DDBJ databases">
        <title>Genomes sequence of Algoriphagus aquimarinus ACAM450.</title>
        <authorList>
            <person name="Bowman J.P."/>
        </authorList>
    </citation>
    <scope>NUCLEOTIDE SEQUENCE [LARGE SCALE GENOMIC DNA]</scope>
    <source>
        <strain evidence="3 4">ACAM 450</strain>
    </source>
</reference>
<feature type="transmembrane region" description="Helical" evidence="1">
    <location>
        <begin position="183"/>
        <end position="202"/>
    </location>
</feature>
<evidence type="ECO:0000256" key="1">
    <source>
        <dbReference type="SAM" id="Phobius"/>
    </source>
</evidence>
<keyword evidence="1" id="KW-1133">Transmembrane helix</keyword>
<feature type="transmembrane region" description="Helical" evidence="1">
    <location>
        <begin position="121"/>
        <end position="138"/>
    </location>
</feature>
<evidence type="ECO:0000313" key="3">
    <source>
        <dbReference type="EMBL" id="TXE02826.1"/>
    </source>
</evidence>
<name>A0A5C7A8U3_9BACT</name>
<dbReference type="InterPro" id="IPR000620">
    <property type="entry name" value="EamA_dom"/>
</dbReference>
<sequence>MTEIIFISLAVFLRVLSNPLGNVFQKQLTQRGSHPLWVNFLTYLLLSSVCLVLINFLELGDLSSDFWLYSIVGGIFGAMGNGLLVKALQKGNLSILGPINSYKSIIGLIFGIFLLGEIPNVWGVIGIGIIIYGSYMVLDTTAERFTPALLKNKEIQFRIGAMILTAIEAVFVKKIILASSPTIAFFSWCIFGAMFSFILVLAFRVNLKHEVEKLKIATFKKLLLLIICIGTMQLSTNYVFENMDVGYALSLFQLSILVSVILGYHIFHEKDIRKKIVGSAIMIAGSVIIVLLKGV</sequence>
<feature type="transmembrane region" description="Helical" evidence="1">
    <location>
        <begin position="66"/>
        <end position="88"/>
    </location>
</feature>
<protein>
    <submittedName>
        <fullName evidence="3">DMT family transporter</fullName>
    </submittedName>
</protein>
<dbReference type="GO" id="GO:0016020">
    <property type="term" value="C:membrane"/>
    <property type="evidence" value="ECO:0007669"/>
    <property type="project" value="InterPro"/>
</dbReference>
<dbReference type="EMBL" id="VORW01000029">
    <property type="protein sequence ID" value="TXE02826.1"/>
    <property type="molecule type" value="Genomic_DNA"/>
</dbReference>
<dbReference type="Pfam" id="PF00892">
    <property type="entry name" value="EamA"/>
    <property type="match status" value="2"/>
</dbReference>
<feature type="transmembrane region" description="Helical" evidence="1">
    <location>
        <begin position="6"/>
        <end position="24"/>
    </location>
</feature>
<gene>
    <name evidence="3" type="ORF">ESV85_21070</name>
</gene>
<dbReference type="OrthoDB" id="9795255at2"/>
<feature type="transmembrane region" description="Helical" evidence="1">
    <location>
        <begin position="95"/>
        <end position="115"/>
    </location>
</feature>
<dbReference type="Proteomes" id="UP000321935">
    <property type="component" value="Unassembled WGS sequence"/>
</dbReference>
<comment type="caution">
    <text evidence="3">The sequence shown here is derived from an EMBL/GenBank/DDBJ whole genome shotgun (WGS) entry which is preliminary data.</text>
</comment>
<evidence type="ECO:0000313" key="4">
    <source>
        <dbReference type="Proteomes" id="UP000321935"/>
    </source>
</evidence>
<dbReference type="InterPro" id="IPR037185">
    <property type="entry name" value="EmrE-like"/>
</dbReference>
<feature type="transmembrane region" description="Helical" evidence="1">
    <location>
        <begin position="36"/>
        <end position="54"/>
    </location>
</feature>
<evidence type="ECO:0000259" key="2">
    <source>
        <dbReference type="Pfam" id="PF00892"/>
    </source>
</evidence>
<proteinExistence type="predicted"/>
<dbReference type="RefSeq" id="WP_146921157.1">
    <property type="nucleotide sequence ID" value="NZ_VORW01000029.1"/>
</dbReference>
<feature type="domain" description="EamA" evidence="2">
    <location>
        <begin position="10"/>
        <end position="138"/>
    </location>
</feature>
<dbReference type="Gene3D" id="1.10.3730.20">
    <property type="match status" value="1"/>
</dbReference>
<feature type="transmembrane region" description="Helical" evidence="1">
    <location>
        <begin position="246"/>
        <end position="264"/>
    </location>
</feature>
<keyword evidence="1" id="KW-0472">Membrane</keyword>
<organism evidence="3 4">
    <name type="scientific">Algoriphagus aquimarinus</name>
    <dbReference type="NCBI Taxonomy" id="237018"/>
    <lineage>
        <taxon>Bacteria</taxon>
        <taxon>Pseudomonadati</taxon>
        <taxon>Bacteroidota</taxon>
        <taxon>Cytophagia</taxon>
        <taxon>Cytophagales</taxon>
        <taxon>Cyclobacteriaceae</taxon>
        <taxon>Algoriphagus</taxon>
    </lineage>
</organism>
<dbReference type="PANTHER" id="PTHR22911">
    <property type="entry name" value="ACYL-MALONYL CONDENSING ENZYME-RELATED"/>
    <property type="match status" value="1"/>
</dbReference>